<dbReference type="EMBL" id="MHNL01000005">
    <property type="protein sequence ID" value="OGZ45876.1"/>
    <property type="molecule type" value="Genomic_DNA"/>
</dbReference>
<feature type="transmembrane region" description="Helical" evidence="1">
    <location>
        <begin position="103"/>
        <end position="119"/>
    </location>
</feature>
<organism evidence="2 3">
    <name type="scientific">Candidatus Ryanbacteria bacterium RIFCSPHIGHO2_01_FULL_48_27</name>
    <dbReference type="NCBI Taxonomy" id="1802115"/>
    <lineage>
        <taxon>Bacteria</taxon>
        <taxon>Candidatus Ryaniibacteriota</taxon>
    </lineage>
</organism>
<evidence type="ECO:0000313" key="2">
    <source>
        <dbReference type="EMBL" id="OGZ45876.1"/>
    </source>
</evidence>
<feature type="transmembrane region" description="Helical" evidence="1">
    <location>
        <begin position="139"/>
        <end position="160"/>
    </location>
</feature>
<dbReference type="AlphaFoldDB" id="A0A1G2G6K2"/>
<protein>
    <submittedName>
        <fullName evidence="2">Uncharacterized protein</fullName>
    </submittedName>
</protein>
<evidence type="ECO:0000313" key="3">
    <source>
        <dbReference type="Proteomes" id="UP000177785"/>
    </source>
</evidence>
<feature type="transmembrane region" description="Helical" evidence="1">
    <location>
        <begin position="63"/>
        <end position="91"/>
    </location>
</feature>
<reference evidence="2 3" key="1">
    <citation type="journal article" date="2016" name="Nat. Commun.">
        <title>Thousands of microbial genomes shed light on interconnected biogeochemical processes in an aquifer system.</title>
        <authorList>
            <person name="Anantharaman K."/>
            <person name="Brown C.T."/>
            <person name="Hug L.A."/>
            <person name="Sharon I."/>
            <person name="Castelle C.J."/>
            <person name="Probst A.J."/>
            <person name="Thomas B.C."/>
            <person name="Singh A."/>
            <person name="Wilkins M.J."/>
            <person name="Karaoz U."/>
            <person name="Brodie E.L."/>
            <person name="Williams K.H."/>
            <person name="Hubbard S.S."/>
            <person name="Banfield J.F."/>
        </authorList>
    </citation>
    <scope>NUCLEOTIDE SEQUENCE [LARGE SCALE GENOMIC DNA]</scope>
</reference>
<gene>
    <name evidence="2" type="ORF">A2756_03135</name>
</gene>
<keyword evidence="1" id="KW-0472">Membrane</keyword>
<name>A0A1G2G6K2_9BACT</name>
<feature type="transmembrane region" description="Helical" evidence="1">
    <location>
        <begin position="32"/>
        <end position="51"/>
    </location>
</feature>
<evidence type="ECO:0000256" key="1">
    <source>
        <dbReference type="SAM" id="Phobius"/>
    </source>
</evidence>
<dbReference type="STRING" id="1802115.A2756_03135"/>
<dbReference type="Proteomes" id="UP000177785">
    <property type="component" value="Unassembled WGS sequence"/>
</dbReference>
<proteinExistence type="predicted"/>
<keyword evidence="1" id="KW-0812">Transmembrane</keyword>
<comment type="caution">
    <text evidence="2">The sequence shown here is derived from an EMBL/GenBank/DDBJ whole genome shotgun (WGS) entry which is preliminary data.</text>
</comment>
<sequence length="177" mass="20039">MSISHGNVQTIPELPANPKNYYYIFMTTKTKFILITLVFAIPVFLLGHIIWPPAPGPGPTSGQLPFFVIMSVIESLSLGVGVAFITLGLPYLKNVPAEYRRRANWSFATITWMLISWWPHDNLHIHIGEDFQKLIYIEYGFHFTLIVSGFILAAALYTLLKQKNGGYNPLPFQKTQP</sequence>
<keyword evidence="1" id="KW-1133">Transmembrane helix</keyword>
<accession>A0A1G2G6K2</accession>